<comment type="subcellular location">
    <subcellularLocation>
        <location evidence="1">Membrane</location>
    </subcellularLocation>
</comment>
<organism evidence="11 12">
    <name type="scientific">Adiantum capillus-veneris</name>
    <name type="common">Maidenhair fern</name>
    <dbReference type="NCBI Taxonomy" id="13818"/>
    <lineage>
        <taxon>Eukaryota</taxon>
        <taxon>Viridiplantae</taxon>
        <taxon>Streptophyta</taxon>
        <taxon>Embryophyta</taxon>
        <taxon>Tracheophyta</taxon>
        <taxon>Polypodiopsida</taxon>
        <taxon>Polypodiidae</taxon>
        <taxon>Polypodiales</taxon>
        <taxon>Pteridineae</taxon>
        <taxon>Pteridaceae</taxon>
        <taxon>Vittarioideae</taxon>
        <taxon>Adiantum</taxon>
    </lineage>
</organism>
<dbReference type="EMBL" id="JABFUD020000020">
    <property type="protein sequence ID" value="KAI5064080.1"/>
    <property type="molecule type" value="Genomic_DNA"/>
</dbReference>
<dbReference type="InterPro" id="IPR013083">
    <property type="entry name" value="Znf_RING/FYVE/PHD"/>
</dbReference>
<keyword evidence="12" id="KW-1185">Reference proteome</keyword>
<accession>A0A9D4UAA8</accession>
<dbReference type="SUPFAM" id="SSF57850">
    <property type="entry name" value="RING/U-box"/>
    <property type="match status" value="1"/>
</dbReference>
<evidence type="ECO:0000256" key="3">
    <source>
        <dbReference type="ARBA" id="ARBA00022723"/>
    </source>
</evidence>
<name>A0A9D4UAA8_ADICA</name>
<evidence type="ECO:0000256" key="5">
    <source>
        <dbReference type="ARBA" id="ARBA00022833"/>
    </source>
</evidence>
<keyword evidence="3" id="KW-0479">Metal-binding</keyword>
<dbReference type="GO" id="GO:0016020">
    <property type="term" value="C:membrane"/>
    <property type="evidence" value="ECO:0007669"/>
    <property type="project" value="UniProtKB-SubCell"/>
</dbReference>
<evidence type="ECO:0000256" key="7">
    <source>
        <dbReference type="ARBA" id="ARBA00023136"/>
    </source>
</evidence>
<evidence type="ECO:0000256" key="2">
    <source>
        <dbReference type="ARBA" id="ARBA00022692"/>
    </source>
</evidence>
<evidence type="ECO:0000256" key="9">
    <source>
        <dbReference type="SAM" id="SignalP"/>
    </source>
</evidence>
<dbReference type="AlphaFoldDB" id="A0A9D4UAA8"/>
<dbReference type="Proteomes" id="UP000886520">
    <property type="component" value="Chromosome 20"/>
</dbReference>
<keyword evidence="2 8" id="KW-0812">Transmembrane</keyword>
<keyword evidence="6 8" id="KW-1133">Transmembrane helix</keyword>
<evidence type="ECO:0000256" key="8">
    <source>
        <dbReference type="SAM" id="Phobius"/>
    </source>
</evidence>
<dbReference type="OrthoDB" id="8062037at2759"/>
<dbReference type="PANTHER" id="PTHR46539">
    <property type="entry name" value="E3 UBIQUITIN-PROTEIN LIGASE ATL42"/>
    <property type="match status" value="1"/>
</dbReference>
<dbReference type="Gene3D" id="3.30.40.10">
    <property type="entry name" value="Zinc/RING finger domain, C3HC4 (zinc finger)"/>
    <property type="match status" value="1"/>
</dbReference>
<dbReference type="Pfam" id="PF17123">
    <property type="entry name" value="zf-RING_11"/>
    <property type="match status" value="1"/>
</dbReference>
<reference evidence="11" key="1">
    <citation type="submission" date="2021-01" db="EMBL/GenBank/DDBJ databases">
        <title>Adiantum capillus-veneris genome.</title>
        <authorList>
            <person name="Fang Y."/>
            <person name="Liao Q."/>
        </authorList>
    </citation>
    <scope>NUCLEOTIDE SEQUENCE</scope>
    <source>
        <strain evidence="11">H3</strain>
        <tissue evidence="11">Leaf</tissue>
    </source>
</reference>
<evidence type="ECO:0000256" key="4">
    <source>
        <dbReference type="ARBA" id="ARBA00022771"/>
    </source>
</evidence>
<sequence>MALLVGLILLQVIRPLPGPEGSPDSAPTSVVTAPSVQSNATNNSNIVPNKALPEGTTIYGGNDGPLMPNAPPHVQDRLSDAFHPSIAVIIGVLSTMFSLTFLILLYAKHCKRPPVSVYGAHDIEVINPAPLAHLGPATFLFTDRDSGLDRAIVQALPMFSFSALKGMKDGLECAVCLSRYENCEILRLLPKCKHAFHVDCVDRAYIKTTICQNLHLRAS</sequence>
<comment type="caution">
    <text evidence="11">The sequence shown here is derived from an EMBL/GenBank/DDBJ whole genome shotgun (WGS) entry which is preliminary data.</text>
</comment>
<feature type="chain" id="PRO_5039711071" description="RING-type domain-containing protein" evidence="9">
    <location>
        <begin position="16"/>
        <end position="219"/>
    </location>
</feature>
<keyword evidence="5" id="KW-0862">Zinc</keyword>
<feature type="signal peptide" evidence="9">
    <location>
        <begin position="1"/>
        <end position="15"/>
    </location>
</feature>
<keyword evidence="7 8" id="KW-0472">Membrane</keyword>
<proteinExistence type="predicted"/>
<keyword evidence="4" id="KW-0863">Zinc-finger</keyword>
<dbReference type="GO" id="GO:0008270">
    <property type="term" value="F:zinc ion binding"/>
    <property type="evidence" value="ECO:0007669"/>
    <property type="project" value="UniProtKB-KW"/>
</dbReference>
<keyword evidence="9" id="KW-0732">Signal</keyword>
<evidence type="ECO:0000256" key="6">
    <source>
        <dbReference type="ARBA" id="ARBA00022989"/>
    </source>
</evidence>
<dbReference type="PANTHER" id="PTHR46539:SF1">
    <property type="entry name" value="E3 UBIQUITIN-PROTEIN LIGASE ATL42"/>
    <property type="match status" value="1"/>
</dbReference>
<gene>
    <name evidence="11" type="ORF">GOP47_0020750</name>
</gene>
<feature type="transmembrane region" description="Helical" evidence="8">
    <location>
        <begin position="86"/>
        <end position="107"/>
    </location>
</feature>
<evidence type="ECO:0000313" key="11">
    <source>
        <dbReference type="EMBL" id="KAI5064080.1"/>
    </source>
</evidence>
<protein>
    <recommendedName>
        <fullName evidence="10">RING-type domain-containing protein</fullName>
    </recommendedName>
</protein>
<dbReference type="InterPro" id="IPR001841">
    <property type="entry name" value="Znf_RING"/>
</dbReference>
<feature type="domain" description="RING-type" evidence="10">
    <location>
        <begin position="172"/>
        <end position="201"/>
    </location>
</feature>
<evidence type="ECO:0000313" key="12">
    <source>
        <dbReference type="Proteomes" id="UP000886520"/>
    </source>
</evidence>
<evidence type="ECO:0000259" key="10">
    <source>
        <dbReference type="Pfam" id="PF17123"/>
    </source>
</evidence>
<evidence type="ECO:0000256" key="1">
    <source>
        <dbReference type="ARBA" id="ARBA00004370"/>
    </source>
</evidence>